<reference evidence="1" key="1">
    <citation type="submission" date="2018-10" db="EMBL/GenBank/DDBJ databases">
        <title>Schaedlerella arabinophila gen. nov. sp. nov., isolated from the mouse intestinal tract and comparative analysis with the genome of the closely related altered Schaedler flora strain ASF502.</title>
        <authorList>
            <person name="Miyake S."/>
            <person name="Soh M."/>
            <person name="Seedorf H."/>
        </authorList>
    </citation>
    <scope>NUCLEOTIDE SEQUENCE [LARGE SCALE GENOMIC DNA]</scope>
    <source>
        <strain evidence="1">DSM 106076</strain>
    </source>
</reference>
<evidence type="ECO:0000313" key="2">
    <source>
        <dbReference type="Proteomes" id="UP000274920"/>
    </source>
</evidence>
<dbReference type="SUPFAM" id="SSF50969">
    <property type="entry name" value="YVTN repeat-like/Quinoprotein amine dehydrogenase"/>
    <property type="match status" value="1"/>
</dbReference>
<sequence length="842" mass="98175">MRRKIKKEIKGMIQTMSEAHEHVRFLLENKRIAEANDLLSQCQDCAAHIGESIEKSEGMDTKAVSYLETYCEHLYTMSRMIDRKKLSGIKRQLDGCLRQTEYEIDEVIPLDKLKIAFMPYKASMWDCMESVWEAADADEECDAYVVPIPYYERNDKGGAEKLCYEGDIFPADVPITSYEDFSLDKERPDIIYIHNPYDGNNYVTSVHPDYYTENLKKFTDELVYIPYYILGEGGMPDSHRSLPSYQYIDKIIVQDEDKKESMLDFVPEEKIAAIGCPKVDRLLKLDKKKQEILEHEIPQEWREKIAGKKVILFNISITGILNNKRYAMKKIRYVLSCFENRDDVVLLWRPHPLVEATLKSMRPELYEEYMEIKDSFVRKGEGILDETGDAGIAAVVADAYLGENSSSLVHYFGVLGKPVMYIDWAVMEDILEPKRDFLYFHTFFKEGNAVFFVPANWGYAHDLYRIDLDSGEVDKQMTLPGSFYNTWAYYCGIKKVGDKIILAPHNGEDIYIYDLISKHAIKIIPPESNDRSMLFDGVEEYKGKIFLIPKCYPAILSIDIENYNICEYRECIRPFLLEDKSKILFIWAYYKKEKYLYLASCNVSKIIIFNMEDGSFEIRKIGRFLYGYAHMVYDGEYFWLSAYGRNCVVRWNEKTGETTEYIYPIEQEQSMDRTFSWLINSAEYIVICYAFSVDMVFLSKITGEFSWSKKIDCHLAKIKRDSVERTISFSLAKTIGENKAVLFNCKNNSLNVWSMDTDEWKSILCRIPTDELLNMEKNRIEKNMISKGVPYNILEKALAISEFINYIAAWDADVFKQIYECYQKKKTNMTIGADIHNYIIKD</sequence>
<proteinExistence type="predicted"/>
<dbReference type="AlphaFoldDB" id="A0A426DLV9"/>
<comment type="caution">
    <text evidence="1">The sequence shown here is derived from an EMBL/GenBank/DDBJ whole genome shotgun (WGS) entry which is preliminary data.</text>
</comment>
<gene>
    <name evidence="1" type="ORF">EBB54_22085</name>
</gene>
<name>A0A426DLV9_9FIRM</name>
<dbReference type="Proteomes" id="UP000274920">
    <property type="component" value="Unassembled WGS sequence"/>
</dbReference>
<accession>A0A426DLV9</accession>
<protein>
    <recommendedName>
        <fullName evidence="3">CDP-Glycerol:Poly(Glycerophosphate) glycerophosphotransferase</fullName>
    </recommendedName>
</protein>
<dbReference type="EMBL" id="RHJS01000002">
    <property type="protein sequence ID" value="RRK33749.1"/>
    <property type="molecule type" value="Genomic_DNA"/>
</dbReference>
<keyword evidence="2" id="KW-1185">Reference proteome</keyword>
<evidence type="ECO:0000313" key="1">
    <source>
        <dbReference type="EMBL" id="RRK33749.1"/>
    </source>
</evidence>
<dbReference type="InterPro" id="IPR011044">
    <property type="entry name" value="Quino_amine_DH_bsu"/>
</dbReference>
<organism evidence="1 2">
    <name type="scientific">Schaedlerella arabinosiphila</name>
    <dbReference type="NCBI Taxonomy" id="2044587"/>
    <lineage>
        <taxon>Bacteria</taxon>
        <taxon>Bacillati</taxon>
        <taxon>Bacillota</taxon>
        <taxon>Clostridia</taxon>
        <taxon>Lachnospirales</taxon>
        <taxon>Lachnospiraceae</taxon>
        <taxon>Schaedlerella</taxon>
    </lineage>
</organism>
<evidence type="ECO:0008006" key="3">
    <source>
        <dbReference type="Google" id="ProtNLM"/>
    </source>
</evidence>